<evidence type="ECO:0000313" key="2">
    <source>
        <dbReference type="EMBL" id="CAA9353042.1"/>
    </source>
</evidence>
<sequence length="242" mass="26259">CGSTRTNRPCAGHASSPRSARSRGGRARQPPPAHSPWWPPGPRARTPPRSTAGTPVPRRARGPRSWWRPTCARWGPPRPPAWRRAPPRRGRRSSPRPNASWASATGGEVSRPPRASTARGSWGASSAPTASRCRARRARWPRPAPRFRPTGICSSRATWCSSPDAGRASATWPSTRARGGSSTPRRAGVGCATTTSTPRAAAGTAAAWWPRAVSSRRTRRPPGWICWRSARRTRCASRRSPP</sequence>
<reference evidence="2" key="1">
    <citation type="submission" date="2020-02" db="EMBL/GenBank/DDBJ databases">
        <authorList>
            <person name="Meier V. D."/>
        </authorList>
    </citation>
    <scope>NUCLEOTIDE SEQUENCE</scope>
    <source>
        <strain evidence="2">AVDCRST_MAG40</strain>
    </source>
</reference>
<feature type="compositionally biased region" description="Basic residues" evidence="1">
    <location>
        <begin position="85"/>
        <end position="94"/>
    </location>
</feature>
<feature type="compositionally biased region" description="Polar residues" evidence="1">
    <location>
        <begin position="152"/>
        <end position="161"/>
    </location>
</feature>
<dbReference type="EMBL" id="CADCTX010000824">
    <property type="protein sequence ID" value="CAA9353042.1"/>
    <property type="molecule type" value="Genomic_DNA"/>
</dbReference>
<feature type="region of interest" description="Disordered" evidence="1">
    <location>
        <begin position="1"/>
        <end position="198"/>
    </location>
</feature>
<proteinExistence type="predicted"/>
<protein>
    <submittedName>
        <fullName evidence="2">Uncharacterized protein</fullName>
    </submittedName>
</protein>
<dbReference type="AlphaFoldDB" id="A0A6J4M8T4"/>
<name>A0A6J4M8T4_9BACT</name>
<feature type="non-terminal residue" evidence="2">
    <location>
        <position position="242"/>
    </location>
</feature>
<organism evidence="2">
    <name type="scientific">uncultured Gemmatimonadaceae bacterium</name>
    <dbReference type="NCBI Taxonomy" id="246130"/>
    <lineage>
        <taxon>Bacteria</taxon>
        <taxon>Pseudomonadati</taxon>
        <taxon>Gemmatimonadota</taxon>
        <taxon>Gemmatimonadia</taxon>
        <taxon>Gemmatimonadales</taxon>
        <taxon>Gemmatimonadaceae</taxon>
        <taxon>environmental samples</taxon>
    </lineage>
</organism>
<evidence type="ECO:0000256" key="1">
    <source>
        <dbReference type="SAM" id="MobiDB-lite"/>
    </source>
</evidence>
<gene>
    <name evidence="2" type="ORF">AVDCRST_MAG40-3006</name>
</gene>
<feature type="non-terminal residue" evidence="2">
    <location>
        <position position="1"/>
    </location>
</feature>
<feature type="compositionally biased region" description="Pro residues" evidence="1">
    <location>
        <begin position="29"/>
        <end position="42"/>
    </location>
</feature>
<accession>A0A6J4M8T4</accession>